<evidence type="ECO:0000256" key="2">
    <source>
        <dbReference type="ARBA" id="ARBA00007090"/>
    </source>
</evidence>
<feature type="domain" description="Penicillin-binding C-terminal" evidence="14">
    <location>
        <begin position="683"/>
        <end position="771"/>
    </location>
</feature>
<dbReference type="Gene3D" id="3.40.710.10">
    <property type="entry name" value="DD-peptidase/beta-lactamase superfamily"/>
    <property type="match status" value="1"/>
</dbReference>
<evidence type="ECO:0000256" key="1">
    <source>
        <dbReference type="ARBA" id="ARBA00004752"/>
    </source>
</evidence>
<name>A0ABX1GS67_9FLAO</name>
<dbReference type="Proteomes" id="UP000718451">
    <property type="component" value="Unassembled WGS sequence"/>
</dbReference>
<comment type="similarity">
    <text evidence="3">In the N-terminal section; belongs to the glycosyltransferase 51 family.</text>
</comment>
<dbReference type="SUPFAM" id="SSF53955">
    <property type="entry name" value="Lysozyme-like"/>
    <property type="match status" value="1"/>
</dbReference>
<evidence type="ECO:0000313" key="15">
    <source>
        <dbReference type="EMBL" id="NKI31770.1"/>
    </source>
</evidence>
<comment type="catalytic activity">
    <reaction evidence="11">
        <text>[GlcNAc-(1-&gt;4)-Mur2Ac(oyl-L-Ala-gamma-D-Glu-L-Lys-D-Ala-D-Ala)](n)-di-trans,octa-cis-undecaprenyl diphosphate + beta-D-GlcNAc-(1-&gt;4)-Mur2Ac(oyl-L-Ala-gamma-D-Glu-L-Lys-D-Ala-D-Ala)-di-trans,octa-cis-undecaprenyl diphosphate = [GlcNAc-(1-&gt;4)-Mur2Ac(oyl-L-Ala-gamma-D-Glu-L-Lys-D-Ala-D-Ala)](n+1)-di-trans,octa-cis-undecaprenyl diphosphate + di-trans,octa-cis-undecaprenyl diphosphate + H(+)</text>
        <dbReference type="Rhea" id="RHEA:23708"/>
        <dbReference type="Rhea" id="RHEA-COMP:9602"/>
        <dbReference type="Rhea" id="RHEA-COMP:9603"/>
        <dbReference type="ChEBI" id="CHEBI:15378"/>
        <dbReference type="ChEBI" id="CHEBI:58405"/>
        <dbReference type="ChEBI" id="CHEBI:60033"/>
        <dbReference type="ChEBI" id="CHEBI:78435"/>
        <dbReference type="EC" id="2.4.99.28"/>
    </reaction>
</comment>
<keyword evidence="7" id="KW-0808">Transferase</keyword>
<dbReference type="Pfam" id="PF06832">
    <property type="entry name" value="BiPBP_C"/>
    <property type="match status" value="1"/>
</dbReference>
<protein>
    <recommendedName>
        <fullName evidence="10">peptidoglycan glycosyltransferase</fullName>
        <ecNumber evidence="10">2.4.99.28</ecNumber>
    </recommendedName>
</protein>
<evidence type="ECO:0000256" key="7">
    <source>
        <dbReference type="ARBA" id="ARBA00022679"/>
    </source>
</evidence>
<accession>A0ABX1GS67</accession>
<evidence type="ECO:0000256" key="4">
    <source>
        <dbReference type="ARBA" id="ARBA00022645"/>
    </source>
</evidence>
<evidence type="ECO:0000256" key="5">
    <source>
        <dbReference type="ARBA" id="ARBA00022670"/>
    </source>
</evidence>
<evidence type="ECO:0000259" key="12">
    <source>
        <dbReference type="Pfam" id="PF00905"/>
    </source>
</evidence>
<keyword evidence="5" id="KW-0645">Protease</keyword>
<dbReference type="NCBIfam" id="TIGR02073">
    <property type="entry name" value="PBP_1c"/>
    <property type="match status" value="1"/>
</dbReference>
<keyword evidence="6" id="KW-0328">Glycosyltransferase</keyword>
<dbReference type="EC" id="2.4.99.28" evidence="10"/>
<evidence type="ECO:0000256" key="6">
    <source>
        <dbReference type="ARBA" id="ARBA00022676"/>
    </source>
</evidence>
<keyword evidence="8" id="KW-0378">Hydrolase</keyword>
<evidence type="ECO:0000256" key="3">
    <source>
        <dbReference type="ARBA" id="ARBA00007739"/>
    </source>
</evidence>
<proteinExistence type="inferred from homology"/>
<organism evidence="15 16">
    <name type="scientific">Croceivirga thetidis</name>
    <dbReference type="NCBI Taxonomy" id="2721623"/>
    <lineage>
        <taxon>Bacteria</taxon>
        <taxon>Pseudomonadati</taxon>
        <taxon>Bacteroidota</taxon>
        <taxon>Flavobacteriia</taxon>
        <taxon>Flavobacteriales</taxon>
        <taxon>Flavobacteriaceae</taxon>
        <taxon>Croceivirga</taxon>
    </lineage>
</organism>
<evidence type="ECO:0000259" key="13">
    <source>
        <dbReference type="Pfam" id="PF00912"/>
    </source>
</evidence>
<feature type="domain" description="Penicillin-binding protein transpeptidase" evidence="12">
    <location>
        <begin position="295"/>
        <end position="547"/>
    </location>
</feature>
<evidence type="ECO:0000256" key="11">
    <source>
        <dbReference type="ARBA" id="ARBA00049902"/>
    </source>
</evidence>
<dbReference type="SUPFAM" id="SSF56601">
    <property type="entry name" value="beta-lactamase/transpeptidase-like"/>
    <property type="match status" value="1"/>
</dbReference>
<dbReference type="InterPro" id="IPR050396">
    <property type="entry name" value="Glycosyltr_51/Transpeptidase"/>
</dbReference>
<gene>
    <name evidence="15" type="primary">pbpC</name>
    <name evidence="15" type="ORF">HCU67_07410</name>
</gene>
<evidence type="ECO:0000313" key="16">
    <source>
        <dbReference type="Proteomes" id="UP000718451"/>
    </source>
</evidence>
<comment type="caution">
    <text evidence="15">The sequence shown here is derived from an EMBL/GenBank/DDBJ whole genome shotgun (WGS) entry which is preliminary data.</text>
</comment>
<dbReference type="InterPro" id="IPR009647">
    <property type="entry name" value="PBP_C"/>
</dbReference>
<evidence type="ECO:0000259" key="14">
    <source>
        <dbReference type="Pfam" id="PF06832"/>
    </source>
</evidence>
<dbReference type="InterPro" id="IPR036950">
    <property type="entry name" value="PBP_transglycosylase"/>
</dbReference>
<dbReference type="InterPro" id="IPR001264">
    <property type="entry name" value="Glyco_trans_51"/>
</dbReference>
<dbReference type="PANTHER" id="PTHR32282">
    <property type="entry name" value="BINDING PROTEIN TRANSPEPTIDASE, PUTATIVE-RELATED"/>
    <property type="match status" value="1"/>
</dbReference>
<evidence type="ECO:0000256" key="10">
    <source>
        <dbReference type="ARBA" id="ARBA00044770"/>
    </source>
</evidence>
<feature type="domain" description="Glycosyl transferase family 51" evidence="13">
    <location>
        <begin position="56"/>
        <end position="217"/>
    </location>
</feature>
<evidence type="ECO:0000256" key="8">
    <source>
        <dbReference type="ARBA" id="ARBA00022801"/>
    </source>
</evidence>
<comment type="similarity">
    <text evidence="2">In the C-terminal section; belongs to the transpeptidase family.</text>
</comment>
<dbReference type="EMBL" id="JAAWWL010000001">
    <property type="protein sequence ID" value="NKI31770.1"/>
    <property type="molecule type" value="Genomic_DNA"/>
</dbReference>
<evidence type="ECO:0000256" key="9">
    <source>
        <dbReference type="ARBA" id="ARBA00023268"/>
    </source>
</evidence>
<keyword evidence="9" id="KW-0511">Multifunctional enzyme</keyword>
<comment type="pathway">
    <text evidence="1">Cell wall biogenesis; peptidoglycan biosynthesis.</text>
</comment>
<reference evidence="15 16" key="1">
    <citation type="submission" date="2020-04" db="EMBL/GenBank/DDBJ databases">
        <authorList>
            <person name="Yoon J."/>
        </authorList>
    </citation>
    <scope>NUCLEOTIDE SEQUENCE [LARGE SCALE GENOMIC DNA]</scope>
    <source>
        <strain evidence="15 16">DJ-13</strain>
    </source>
</reference>
<dbReference type="PANTHER" id="PTHR32282:SF15">
    <property type="entry name" value="PENICILLIN-BINDING PROTEIN 1C"/>
    <property type="match status" value="1"/>
</dbReference>
<dbReference type="Pfam" id="PF00905">
    <property type="entry name" value="Transpeptidase"/>
    <property type="match status" value="1"/>
</dbReference>
<keyword evidence="16" id="KW-1185">Reference proteome</keyword>
<keyword evidence="4" id="KW-0121">Carboxypeptidase</keyword>
<dbReference type="InterPro" id="IPR012338">
    <property type="entry name" value="Beta-lactam/transpept-like"/>
</dbReference>
<dbReference type="Gene3D" id="1.10.3810.10">
    <property type="entry name" value="Biosynthetic peptidoglycan transglycosylase-like"/>
    <property type="match status" value="1"/>
</dbReference>
<dbReference type="InterPro" id="IPR001460">
    <property type="entry name" value="PCN-bd_Tpept"/>
</dbReference>
<dbReference type="Pfam" id="PF00912">
    <property type="entry name" value="Transgly"/>
    <property type="match status" value="1"/>
</dbReference>
<sequence length="779" mass="87882">MIWNHHRIKLLIVLSLFLVWLFCLPRQLFDSDYATVVESKEGILLGARIADDGQWRFPPLDSVPKKFEASIRYFEDEHFYQHPGFNPISIAKALWSNITTDSRRGGSTLTQQVIRLSRQNKKRTYGEKLVELCMATRLEAKYSKAEILNLYASHAPFGGNVVGLDAASWRYFGVPAHKLSWGQTTALAVLPNAPSLIFPGTKDEQLRQKRNRLLKKLLDNAVLDSIAYELALEEPLPKKPLRLPETSPHLVELLRKEQRSKRWKTSIDFNLQQQCNRLVANHHLTLQQNQIHNLAVLVLDIENRNVLAYVGNAQTEEEHDPFVDIIQRNRSTGSVLKPLLFTAALQDGIVLPRTLVEDIPTVINGYTPENFDGGYDGAVPVDIALSRSLNVPSVRLLRNYGLEKFYKLLPETGITSLDKPASHYGLSMILGGAESSLWQLTNAYAGMARTLNFFNQTSSEYSDSTFEPASFLIESPRDEKKLQQAPVLNAGAVYNVFESLKKVNRPTGQENWSFFNESQPLAWKTGTSFGFKDAWAVGVTPKYAIGVWAGNADGEGRPGLTGLEAAAPLLFDVLERLPNSGWFDSPYDELIEVKNCAESGFLATPDCENVISEWVPKKGVQTKPCPYHSLLQLDSSERYQVTAECYPLEQIHQKSWFTLPPVLAYYYGKKHPEYRETPSFLPGCQTELNPLMQFIFPEKNETILLPREFGGGVGEVVFKLAHQQPTTVIFWYLDDQFIGTTNEFHELAFTPEPGDYLLSVIDEKGNRLEQRIKVGLASE</sequence>
<dbReference type="InterPro" id="IPR023346">
    <property type="entry name" value="Lysozyme-like_dom_sf"/>
</dbReference>
<dbReference type="InterPro" id="IPR011815">
    <property type="entry name" value="PBP_1c"/>
</dbReference>